<feature type="region of interest" description="Disordered" evidence="2">
    <location>
        <begin position="1"/>
        <end position="168"/>
    </location>
</feature>
<keyword evidence="5" id="KW-1185">Reference proteome</keyword>
<feature type="compositionally biased region" description="Basic and acidic residues" evidence="2">
    <location>
        <begin position="146"/>
        <end position="161"/>
    </location>
</feature>
<protein>
    <recommendedName>
        <fullName evidence="3">Tubby C-terminal domain-containing protein</fullName>
    </recommendedName>
</protein>
<name>A0ABQ6MYT0_9STRA</name>
<comment type="similarity">
    <text evidence="1">Belongs to the TUB family.</text>
</comment>
<dbReference type="Pfam" id="PF01167">
    <property type="entry name" value="Tub"/>
    <property type="match status" value="1"/>
</dbReference>
<dbReference type="InterPro" id="IPR000007">
    <property type="entry name" value="Tubby_C"/>
</dbReference>
<feature type="region of interest" description="Disordered" evidence="2">
    <location>
        <begin position="263"/>
        <end position="282"/>
    </location>
</feature>
<dbReference type="SUPFAM" id="SSF54518">
    <property type="entry name" value="Tubby C-terminal domain-like"/>
    <property type="match status" value="1"/>
</dbReference>
<feature type="compositionally biased region" description="Basic and acidic residues" evidence="2">
    <location>
        <begin position="37"/>
        <end position="52"/>
    </location>
</feature>
<dbReference type="InterPro" id="IPR025659">
    <property type="entry name" value="Tubby-like_C"/>
</dbReference>
<dbReference type="Gene3D" id="3.20.90.10">
    <property type="entry name" value="Tubby Protein, Chain A"/>
    <property type="match status" value="1"/>
</dbReference>
<gene>
    <name evidence="4" type="ORF">TeGR_g2148</name>
</gene>
<accession>A0ABQ6MYT0</accession>
<proteinExistence type="inferred from homology"/>
<dbReference type="EMBL" id="BRYB01003376">
    <property type="protein sequence ID" value="GMI35563.1"/>
    <property type="molecule type" value="Genomic_DNA"/>
</dbReference>
<sequence length="282" mass="31462">MPSHSPLADATTRRGNGQRNYKAMPTKIPTASLATRHRLDSDEPEQEVSREQDSDDSWANDDDEEEGRNADDDDESDGRNASIFSEREDGDESYPGNEEYGLSSEEKEEEEEEEEEKEEEKEEESVAPALDAYMKRATSKSGGSGRRKEAEKENEKKKGEVPESPSDLSVFQQLQNSSAFHGVNVLTSAPPKLAASSSSNYHMVKCVVIRDKKSTLKSFFPRYTMYFQDGTDKIAMTAEKQTGSRTANYHIWDMTRGSPGMKLSKKSGNYMGKLRGDQQGAA</sequence>
<evidence type="ECO:0000256" key="1">
    <source>
        <dbReference type="ARBA" id="ARBA00007129"/>
    </source>
</evidence>
<evidence type="ECO:0000256" key="2">
    <source>
        <dbReference type="SAM" id="MobiDB-lite"/>
    </source>
</evidence>
<evidence type="ECO:0000259" key="3">
    <source>
        <dbReference type="Pfam" id="PF01167"/>
    </source>
</evidence>
<reference evidence="4 5" key="1">
    <citation type="journal article" date="2023" name="Commun. Biol.">
        <title>Genome analysis of Parmales, the sister group of diatoms, reveals the evolutionary specialization of diatoms from phago-mixotrophs to photoautotrophs.</title>
        <authorList>
            <person name="Ban H."/>
            <person name="Sato S."/>
            <person name="Yoshikawa S."/>
            <person name="Yamada K."/>
            <person name="Nakamura Y."/>
            <person name="Ichinomiya M."/>
            <person name="Sato N."/>
            <person name="Blanc-Mathieu R."/>
            <person name="Endo H."/>
            <person name="Kuwata A."/>
            <person name="Ogata H."/>
        </authorList>
    </citation>
    <scope>NUCLEOTIDE SEQUENCE [LARGE SCALE GENOMIC DNA]</scope>
</reference>
<feature type="compositionally biased region" description="Acidic residues" evidence="2">
    <location>
        <begin position="53"/>
        <end position="76"/>
    </location>
</feature>
<comment type="caution">
    <text evidence="4">The sequence shown here is derived from an EMBL/GenBank/DDBJ whole genome shotgun (WGS) entry which is preliminary data.</text>
</comment>
<dbReference type="Proteomes" id="UP001165060">
    <property type="component" value="Unassembled WGS sequence"/>
</dbReference>
<organism evidence="4 5">
    <name type="scientific">Tetraparma gracilis</name>
    <dbReference type="NCBI Taxonomy" id="2962635"/>
    <lineage>
        <taxon>Eukaryota</taxon>
        <taxon>Sar</taxon>
        <taxon>Stramenopiles</taxon>
        <taxon>Ochrophyta</taxon>
        <taxon>Bolidophyceae</taxon>
        <taxon>Parmales</taxon>
        <taxon>Triparmaceae</taxon>
        <taxon>Tetraparma</taxon>
    </lineage>
</organism>
<dbReference type="PANTHER" id="PTHR16517">
    <property type="entry name" value="TUBBY-RELATED"/>
    <property type="match status" value="1"/>
</dbReference>
<dbReference type="PANTHER" id="PTHR16517:SF7">
    <property type="entry name" value="PROTEIN KING TUBBY"/>
    <property type="match status" value="1"/>
</dbReference>
<feature type="compositionally biased region" description="Acidic residues" evidence="2">
    <location>
        <begin position="106"/>
        <end position="125"/>
    </location>
</feature>
<feature type="domain" description="Tubby C-terminal" evidence="3">
    <location>
        <begin position="201"/>
        <end position="278"/>
    </location>
</feature>
<evidence type="ECO:0000313" key="5">
    <source>
        <dbReference type="Proteomes" id="UP001165060"/>
    </source>
</evidence>
<evidence type="ECO:0000313" key="4">
    <source>
        <dbReference type="EMBL" id="GMI35563.1"/>
    </source>
</evidence>